<name>A0A1G9AAP9_9GAMM</name>
<dbReference type="RefSeq" id="WP_091512482.1">
    <property type="nucleotide sequence ID" value="NZ_FNFH01000003.1"/>
</dbReference>
<sequence>MANTRKVISLLTVTGIVAGCSGLEFRTNIGPYTESRLVSAAVEIYSPTEISRYDAVTLGNVEATACQERPDEPVASRAELVRQMKMRAHRLGGNGLVIEACGKTTLGVCQTYIECHGTAYSVPQRQTRP</sequence>
<keyword evidence="2" id="KW-1185">Reference proteome</keyword>
<dbReference type="Gene3D" id="3.30.110.70">
    <property type="entry name" value="Hypothetical protein apc22750. Chain B"/>
    <property type="match status" value="1"/>
</dbReference>
<reference evidence="2" key="1">
    <citation type="submission" date="2016-10" db="EMBL/GenBank/DDBJ databases">
        <authorList>
            <person name="Varghese N."/>
            <person name="Submissions S."/>
        </authorList>
    </citation>
    <scope>NUCLEOTIDE SEQUENCE [LARGE SCALE GENOMIC DNA]</scope>
    <source>
        <strain evidence="2">CGMCC 1.10658</strain>
    </source>
</reference>
<dbReference type="EMBL" id="FNFH01000003">
    <property type="protein sequence ID" value="SDK23530.1"/>
    <property type="molecule type" value="Genomic_DNA"/>
</dbReference>
<evidence type="ECO:0000313" key="1">
    <source>
        <dbReference type="EMBL" id="SDK23530.1"/>
    </source>
</evidence>
<gene>
    <name evidence="1" type="ORF">SAMN05216212_1890</name>
</gene>
<accession>A0A1G9AAP9</accession>
<organism evidence="1 2">
    <name type="scientific">Microbulbifer yueqingensis</name>
    <dbReference type="NCBI Taxonomy" id="658219"/>
    <lineage>
        <taxon>Bacteria</taxon>
        <taxon>Pseudomonadati</taxon>
        <taxon>Pseudomonadota</taxon>
        <taxon>Gammaproteobacteria</taxon>
        <taxon>Cellvibrionales</taxon>
        <taxon>Microbulbiferaceae</taxon>
        <taxon>Microbulbifer</taxon>
    </lineage>
</organism>
<dbReference type="PROSITE" id="PS51257">
    <property type="entry name" value="PROKAR_LIPOPROTEIN"/>
    <property type="match status" value="1"/>
</dbReference>
<evidence type="ECO:0000313" key="2">
    <source>
        <dbReference type="Proteomes" id="UP000199305"/>
    </source>
</evidence>
<proteinExistence type="predicted"/>
<dbReference type="OrthoDB" id="6264505at2"/>
<dbReference type="Proteomes" id="UP000199305">
    <property type="component" value="Unassembled WGS sequence"/>
</dbReference>
<dbReference type="STRING" id="658219.SAMN05216212_1890"/>
<dbReference type="AlphaFoldDB" id="A0A1G9AAP9"/>
<evidence type="ECO:0008006" key="3">
    <source>
        <dbReference type="Google" id="ProtNLM"/>
    </source>
</evidence>
<protein>
    <recommendedName>
        <fullName evidence="3">RcsF protein</fullName>
    </recommendedName>
</protein>